<keyword evidence="3" id="KW-1185">Reference proteome</keyword>
<name>A0ABT4UE48_9ACTN</name>
<accession>A0ABT4UE48</accession>
<dbReference type="EMBL" id="JAQFWQ010000193">
    <property type="protein sequence ID" value="MDA2815260.1"/>
    <property type="molecule type" value="Genomic_DNA"/>
</dbReference>
<dbReference type="Proteomes" id="UP001527866">
    <property type="component" value="Unassembled WGS sequence"/>
</dbReference>
<feature type="compositionally biased region" description="Basic residues" evidence="1">
    <location>
        <begin position="168"/>
        <end position="178"/>
    </location>
</feature>
<dbReference type="PIRSF" id="PIRSF010256">
    <property type="entry name" value="CoxE_vWa"/>
    <property type="match status" value="1"/>
</dbReference>
<dbReference type="PANTHER" id="PTHR39338:SF6">
    <property type="entry name" value="BLL5662 PROTEIN"/>
    <property type="match status" value="1"/>
</dbReference>
<protein>
    <submittedName>
        <fullName evidence="2">VWA domain-containing protein</fullName>
    </submittedName>
</protein>
<comment type="caution">
    <text evidence="2">The sequence shown here is derived from an EMBL/GenBank/DDBJ whole genome shotgun (WGS) entry which is preliminary data.</text>
</comment>
<sequence>MTRRTRSTAPAATTAASAPDTAPVLGLVRALRAAGLRADTTRALAFTDALAAVDAPARADRVYWAGRLTLCSTRAELDVYDACFAAYFGASPPAPRPALPVPARRRLTALLGPGGGEQGGDDGPEAHRPAAASGTEVLRTADLGLLGEEERAEAARLVSLIAADPPRRPARRTAPARRGRLDPRRTLAAAARTDGEPVRLSYRGRTDRPRKVVVLVDVSGSMAPYAEPLLRLAHVLVRGHPGATEVFSVGTRLTRLTRELSAADPARALRAAGAAVPDWRGGTRLGEELKEFLDLYGSRGAARGAVVLIASDGWERGDASLLGGQMARLSRLAHRIVWANPHKGQAGYRPRAAGMAAALPHIDDFVPGHSLEALQRLARAVARGRAEGGGARA</sequence>
<organism evidence="2 3">
    <name type="scientific">Nocardiopsis endophytica</name>
    <dbReference type="NCBI Taxonomy" id="3018445"/>
    <lineage>
        <taxon>Bacteria</taxon>
        <taxon>Bacillati</taxon>
        <taxon>Actinomycetota</taxon>
        <taxon>Actinomycetes</taxon>
        <taxon>Streptosporangiales</taxon>
        <taxon>Nocardiopsidaceae</taxon>
        <taxon>Nocardiopsis</taxon>
    </lineage>
</organism>
<dbReference type="InterPro" id="IPR011195">
    <property type="entry name" value="UCP010256"/>
</dbReference>
<evidence type="ECO:0000256" key="1">
    <source>
        <dbReference type="SAM" id="MobiDB-lite"/>
    </source>
</evidence>
<dbReference type="PANTHER" id="PTHR39338">
    <property type="entry name" value="BLL5662 PROTEIN-RELATED"/>
    <property type="match status" value="1"/>
</dbReference>
<dbReference type="Pfam" id="PF05762">
    <property type="entry name" value="VWA_CoxE"/>
    <property type="match status" value="1"/>
</dbReference>
<gene>
    <name evidence="2" type="ORF">O4J56_31750</name>
</gene>
<reference evidence="2 3" key="1">
    <citation type="submission" date="2023-01" db="EMBL/GenBank/DDBJ databases">
        <title>Draft genome sequence of Nocardiopsis sp. RSe5-2 isolated from halophytes.</title>
        <authorList>
            <person name="Duangmal K."/>
            <person name="Chantavorakit T."/>
        </authorList>
    </citation>
    <scope>NUCLEOTIDE SEQUENCE [LARGE SCALE GENOMIC DNA]</scope>
    <source>
        <strain evidence="2 3">RSe5-2</strain>
    </source>
</reference>
<dbReference type="InterPro" id="IPR008912">
    <property type="entry name" value="Uncharacterised_CoxE"/>
</dbReference>
<dbReference type="SUPFAM" id="SSF53300">
    <property type="entry name" value="vWA-like"/>
    <property type="match status" value="1"/>
</dbReference>
<feature type="region of interest" description="Disordered" evidence="1">
    <location>
        <begin position="111"/>
        <end position="134"/>
    </location>
</feature>
<proteinExistence type="predicted"/>
<evidence type="ECO:0000313" key="3">
    <source>
        <dbReference type="Proteomes" id="UP001527866"/>
    </source>
</evidence>
<feature type="region of interest" description="Disordered" evidence="1">
    <location>
        <begin position="166"/>
        <end position="185"/>
    </location>
</feature>
<evidence type="ECO:0000313" key="2">
    <source>
        <dbReference type="EMBL" id="MDA2815260.1"/>
    </source>
</evidence>
<dbReference type="RefSeq" id="WP_270690921.1">
    <property type="nucleotide sequence ID" value="NZ_JAQFWQ010000193.1"/>
</dbReference>
<dbReference type="InterPro" id="IPR036465">
    <property type="entry name" value="vWFA_dom_sf"/>
</dbReference>